<reference evidence="1 2" key="1">
    <citation type="submission" date="2020-03" db="EMBL/GenBank/DDBJ databases">
        <title>WGS of actinomycetes isolated from Thailand.</title>
        <authorList>
            <person name="Thawai C."/>
        </authorList>
    </citation>
    <scope>NUCLEOTIDE SEQUENCE [LARGE SCALE GENOMIC DNA]</scope>
    <source>
        <strain evidence="1 2">FMUSA5-5</strain>
    </source>
</reference>
<dbReference type="EMBL" id="JAATEP010000011">
    <property type="protein sequence ID" value="NJP91373.1"/>
    <property type="molecule type" value="Genomic_DNA"/>
</dbReference>
<sequence>MRVGMVTVRVGAMVRMGAMVRGPKVLVPVRVPMVPVPVRVPVGLG</sequence>
<protein>
    <submittedName>
        <fullName evidence="1">Uncharacterized protein</fullName>
    </submittedName>
</protein>
<name>A0ABX1B0J3_9ACTN</name>
<proteinExistence type="predicted"/>
<dbReference type="RefSeq" id="WP_168010758.1">
    <property type="nucleotide sequence ID" value="NZ_JAATEP010000011.1"/>
</dbReference>
<organism evidence="1 2">
    <name type="scientific">Nonomuraea composti</name>
    <dbReference type="NCBI Taxonomy" id="2720023"/>
    <lineage>
        <taxon>Bacteria</taxon>
        <taxon>Bacillati</taxon>
        <taxon>Actinomycetota</taxon>
        <taxon>Actinomycetes</taxon>
        <taxon>Streptosporangiales</taxon>
        <taxon>Streptosporangiaceae</taxon>
        <taxon>Nonomuraea</taxon>
    </lineage>
</organism>
<dbReference type="Proteomes" id="UP000696294">
    <property type="component" value="Unassembled WGS sequence"/>
</dbReference>
<evidence type="ECO:0000313" key="1">
    <source>
        <dbReference type="EMBL" id="NJP91373.1"/>
    </source>
</evidence>
<keyword evidence="2" id="KW-1185">Reference proteome</keyword>
<gene>
    <name evidence="1" type="ORF">HCN51_18225</name>
</gene>
<comment type="caution">
    <text evidence="1">The sequence shown here is derived from an EMBL/GenBank/DDBJ whole genome shotgun (WGS) entry which is preliminary data.</text>
</comment>
<evidence type="ECO:0000313" key="2">
    <source>
        <dbReference type="Proteomes" id="UP000696294"/>
    </source>
</evidence>
<accession>A0ABX1B0J3</accession>